<dbReference type="Proteomes" id="UP001165960">
    <property type="component" value="Unassembled WGS sequence"/>
</dbReference>
<organism evidence="1 2">
    <name type="scientific">Entomophthora muscae</name>
    <dbReference type="NCBI Taxonomy" id="34485"/>
    <lineage>
        <taxon>Eukaryota</taxon>
        <taxon>Fungi</taxon>
        <taxon>Fungi incertae sedis</taxon>
        <taxon>Zoopagomycota</taxon>
        <taxon>Entomophthoromycotina</taxon>
        <taxon>Entomophthoromycetes</taxon>
        <taxon>Entomophthorales</taxon>
        <taxon>Entomophthoraceae</taxon>
        <taxon>Entomophthora</taxon>
    </lineage>
</organism>
<comment type="caution">
    <text evidence="1">The sequence shown here is derived from an EMBL/GenBank/DDBJ whole genome shotgun (WGS) entry which is preliminary data.</text>
</comment>
<accession>A0ACC2SX30</accession>
<reference evidence="1" key="1">
    <citation type="submission" date="2022-04" db="EMBL/GenBank/DDBJ databases">
        <title>Genome of the entomopathogenic fungus Entomophthora muscae.</title>
        <authorList>
            <person name="Elya C."/>
            <person name="Lovett B.R."/>
            <person name="Lee E."/>
            <person name="Macias A.M."/>
            <person name="Hajek A.E."/>
            <person name="De Bivort B.L."/>
            <person name="Kasson M.T."/>
            <person name="De Fine Licht H.H."/>
            <person name="Stajich J.E."/>
        </authorList>
    </citation>
    <scope>NUCLEOTIDE SEQUENCE</scope>
    <source>
        <strain evidence="1">Berkeley</strain>
    </source>
</reference>
<dbReference type="EMBL" id="QTSX02004273">
    <property type="protein sequence ID" value="KAJ9066901.1"/>
    <property type="molecule type" value="Genomic_DNA"/>
</dbReference>
<name>A0ACC2SX30_9FUNG</name>
<proteinExistence type="predicted"/>
<protein>
    <submittedName>
        <fullName evidence="1">Uncharacterized protein</fullName>
    </submittedName>
</protein>
<evidence type="ECO:0000313" key="1">
    <source>
        <dbReference type="EMBL" id="KAJ9066901.1"/>
    </source>
</evidence>
<gene>
    <name evidence="1" type="ORF">DSO57_1004983</name>
</gene>
<evidence type="ECO:0000313" key="2">
    <source>
        <dbReference type="Proteomes" id="UP001165960"/>
    </source>
</evidence>
<sequence>MECPQRFWIVEISIQLTHDAGTWCNKWHKEHMEENWDIFKQDFLARFALKDTTLVIIHQAQLRSSPKLTKNSDYVPPQIWLLTLQLPILCTIIATEFPDLPANISYSIQGALTKSPLDVSNDMNQSDGIIKLGALSPN</sequence>
<keyword evidence="2" id="KW-1185">Reference proteome</keyword>